<evidence type="ECO:0000259" key="7">
    <source>
        <dbReference type="PROSITE" id="PS50866"/>
    </source>
</evidence>
<dbReference type="OrthoDB" id="1854502at2759"/>
<evidence type="ECO:0000256" key="3">
    <source>
        <dbReference type="ARBA" id="ARBA00023055"/>
    </source>
</evidence>
<keyword evidence="4" id="KW-0446">Lipid-binding</keyword>
<dbReference type="SUPFAM" id="SSF144000">
    <property type="entry name" value="Oxysterol-binding protein-like"/>
    <property type="match status" value="1"/>
</dbReference>
<evidence type="ECO:0000256" key="2">
    <source>
        <dbReference type="ARBA" id="ARBA00022448"/>
    </source>
</evidence>
<dbReference type="GO" id="GO:0005829">
    <property type="term" value="C:cytosol"/>
    <property type="evidence" value="ECO:0007669"/>
    <property type="project" value="TreeGrafter"/>
</dbReference>
<feature type="domain" description="PH" evidence="6">
    <location>
        <begin position="177"/>
        <end position="268"/>
    </location>
</feature>
<comment type="caution">
    <text evidence="8">The sequence shown here is derived from an EMBL/GenBank/DDBJ whole genome shotgun (WGS) entry which is preliminary data.</text>
</comment>
<dbReference type="GO" id="GO:0034727">
    <property type="term" value="P:piecemeal microautophagy of the nucleus"/>
    <property type="evidence" value="ECO:0007669"/>
    <property type="project" value="TreeGrafter"/>
</dbReference>
<dbReference type="InterPro" id="IPR001849">
    <property type="entry name" value="PH_domain"/>
</dbReference>
<dbReference type="GO" id="GO:0032934">
    <property type="term" value="F:sterol binding"/>
    <property type="evidence" value="ECO:0007669"/>
    <property type="project" value="TreeGrafter"/>
</dbReference>
<protein>
    <submittedName>
        <fullName evidence="8">Oxysterol-binding protein 3</fullName>
    </submittedName>
</protein>
<dbReference type="PROSITE" id="PS50003">
    <property type="entry name" value="PH_DOMAIN"/>
    <property type="match status" value="1"/>
</dbReference>
<comment type="similarity">
    <text evidence="1">Belongs to the OSBP family.</text>
</comment>
<feature type="compositionally biased region" description="Acidic residues" evidence="5">
    <location>
        <begin position="413"/>
        <end position="428"/>
    </location>
</feature>
<dbReference type="Pfam" id="PF15409">
    <property type="entry name" value="PH_8"/>
    <property type="match status" value="1"/>
</dbReference>
<dbReference type="PANTHER" id="PTHR10972:SF203">
    <property type="entry name" value="OXYSTEROL-BINDING PROTEIN HOMOLOG 3"/>
    <property type="match status" value="1"/>
</dbReference>
<dbReference type="GO" id="GO:0006897">
    <property type="term" value="P:endocytosis"/>
    <property type="evidence" value="ECO:0007669"/>
    <property type="project" value="TreeGrafter"/>
</dbReference>
<evidence type="ECO:0000256" key="1">
    <source>
        <dbReference type="ARBA" id="ARBA00008842"/>
    </source>
</evidence>
<organism evidence="8 9">
    <name type="scientific">Coemansia brasiliensis</name>
    <dbReference type="NCBI Taxonomy" id="2650707"/>
    <lineage>
        <taxon>Eukaryota</taxon>
        <taxon>Fungi</taxon>
        <taxon>Fungi incertae sedis</taxon>
        <taxon>Zoopagomycota</taxon>
        <taxon>Kickxellomycotina</taxon>
        <taxon>Kickxellomycetes</taxon>
        <taxon>Kickxellales</taxon>
        <taxon>Kickxellaceae</taxon>
        <taxon>Coemansia</taxon>
    </lineage>
</organism>
<sequence>MEEVEILPRDAYLHTVTVKHAPCTIQWWFSTKRKNIDFGLFQRHAPSSGDEASLSGSIGPVASRGSTIGTINGKRLASPPKVLNSPQLQQLEESQRQALSAATKQRGGYFKLQDRNVVELMPLKHYESSKTTIKGSWNAVEPGVYVLYFDNSFSKNTSKRVSFCVAVKEIRQSVRPPVVMSGWLLKKKRKRMQGWAQRWISLQGHWLVYSTTEGGISRAKVDVANAVVSTSRQDYTITVDGDEGFLQLRAQNDADYNAWVAALKRTKEHAVVSAATDHGATFSAGAVLQSPMGPVAPPRSENTPAQQAHLGFESVVTRLSELIKDNVDDQQLRKTIYEHLQQMSAHAGTLFDLACAPARPEISRAETNASGRPSLALTDTQASDVFYDTNEVLELARDESDISPDKSPAIGETEYDSDENEDDFEDTQDAGRMRRDLIRDPDFIEALAQNSLQQAEKKQVDEPASDADYEHDPQATMDHVQRQLVSYEPRTELPAEASLANVGLVSILRKNMGKDLSSIAMPLVMNEPINALQALCEELAYCTLLQKADALEDSMDRLMYVAAFAMSTLSIKKHRAERKPFNPLLGETYELVEPRTKFRFISEKVSHHPAVMACHADAPGFRMWQDSSGKSKFWGKSIELSQTSNVHIELPTHNDHFTYCKPSALIRGLISGVRTVDFTGEMTIVNNATGDRCSVTFKEPGMFSSSNDAVECRLYRGNSQSVDRVLRGSWSAQLDYERSPGHTEALWTVAPLPPNAHSFYNFGYFTMRLNELVPETSQDLPPTDTRFRPDQRAYEEGRVDDAEFIKNELEEAQRARKRERDAQGVTWTPQWFEESDDADSPTGRAWTYKGGYWDARARHAYPPTVDLFKY</sequence>
<feature type="domain" description="GOLD" evidence="7">
    <location>
        <begin position="1"/>
        <end position="167"/>
    </location>
</feature>
<dbReference type="GO" id="GO:0005886">
    <property type="term" value="C:plasma membrane"/>
    <property type="evidence" value="ECO:0007669"/>
    <property type="project" value="TreeGrafter"/>
</dbReference>
<dbReference type="GO" id="GO:0035621">
    <property type="term" value="P:ER to Golgi ceramide transport"/>
    <property type="evidence" value="ECO:0007669"/>
    <property type="project" value="TreeGrafter"/>
</dbReference>
<dbReference type="FunFam" id="2.40.160.120:FF:000001">
    <property type="entry name" value="Oxysterol-binding protein"/>
    <property type="match status" value="1"/>
</dbReference>
<dbReference type="SUPFAM" id="SSF50729">
    <property type="entry name" value="PH domain-like"/>
    <property type="match status" value="1"/>
</dbReference>
<dbReference type="EMBL" id="JANBUW010000003">
    <property type="protein sequence ID" value="KAJ2852453.1"/>
    <property type="molecule type" value="Genomic_DNA"/>
</dbReference>
<dbReference type="InterPro" id="IPR037239">
    <property type="entry name" value="OSBP_sf"/>
</dbReference>
<accession>A0A9W8IDU1</accession>
<keyword evidence="3" id="KW-0445">Lipid transport</keyword>
<evidence type="ECO:0000313" key="8">
    <source>
        <dbReference type="EMBL" id="KAJ2852453.1"/>
    </source>
</evidence>
<dbReference type="Gene3D" id="2.40.160.120">
    <property type="match status" value="1"/>
</dbReference>
<dbReference type="SUPFAM" id="SSF101576">
    <property type="entry name" value="Supernatant protein factor (SPF), C-terminal domain"/>
    <property type="match status" value="1"/>
</dbReference>
<keyword evidence="2" id="KW-0813">Transport</keyword>
<dbReference type="GO" id="GO:0006887">
    <property type="term" value="P:exocytosis"/>
    <property type="evidence" value="ECO:0007669"/>
    <property type="project" value="TreeGrafter"/>
</dbReference>
<gene>
    <name evidence="8" type="primary">OSH3</name>
    <name evidence="8" type="ORF">IWW36_000340</name>
</gene>
<dbReference type="SMART" id="SM00233">
    <property type="entry name" value="PH"/>
    <property type="match status" value="1"/>
</dbReference>
<dbReference type="GO" id="GO:0120009">
    <property type="term" value="P:intermembrane lipid transfer"/>
    <property type="evidence" value="ECO:0007669"/>
    <property type="project" value="UniProtKB-ARBA"/>
</dbReference>
<proteinExistence type="inferred from homology"/>
<evidence type="ECO:0000256" key="5">
    <source>
        <dbReference type="SAM" id="MobiDB-lite"/>
    </source>
</evidence>
<dbReference type="Pfam" id="PF01237">
    <property type="entry name" value="Oxysterol_BP"/>
    <property type="match status" value="1"/>
</dbReference>
<dbReference type="InterPro" id="IPR011993">
    <property type="entry name" value="PH-like_dom_sf"/>
</dbReference>
<dbReference type="AlphaFoldDB" id="A0A9W8IDU1"/>
<evidence type="ECO:0000313" key="9">
    <source>
        <dbReference type="Proteomes" id="UP001139887"/>
    </source>
</evidence>
<dbReference type="Gene3D" id="3.30.70.3490">
    <property type="match status" value="1"/>
</dbReference>
<dbReference type="InterPro" id="IPR000648">
    <property type="entry name" value="Oxysterol-bd"/>
</dbReference>
<name>A0A9W8IDU1_9FUNG</name>
<evidence type="ECO:0000259" key="6">
    <source>
        <dbReference type="PROSITE" id="PS50003"/>
    </source>
</evidence>
<dbReference type="GO" id="GO:0032541">
    <property type="term" value="C:cortical endoplasmic reticulum"/>
    <property type="evidence" value="ECO:0007669"/>
    <property type="project" value="TreeGrafter"/>
</dbReference>
<reference evidence="8" key="1">
    <citation type="submission" date="2022-07" db="EMBL/GenBank/DDBJ databases">
        <title>Phylogenomic reconstructions and comparative analyses of Kickxellomycotina fungi.</title>
        <authorList>
            <person name="Reynolds N.K."/>
            <person name="Stajich J.E."/>
            <person name="Barry K."/>
            <person name="Grigoriev I.V."/>
            <person name="Crous P."/>
            <person name="Smith M.E."/>
        </authorList>
    </citation>
    <scope>NUCLEOTIDE SEQUENCE</scope>
    <source>
        <strain evidence="8">NRRL 1566</strain>
    </source>
</reference>
<keyword evidence="9" id="KW-1185">Reference proteome</keyword>
<dbReference type="GO" id="GO:0030011">
    <property type="term" value="P:maintenance of cell polarity"/>
    <property type="evidence" value="ECO:0007669"/>
    <property type="project" value="TreeGrafter"/>
</dbReference>
<dbReference type="Gene3D" id="2.60.120.680">
    <property type="entry name" value="GOLD domain"/>
    <property type="match status" value="1"/>
</dbReference>
<dbReference type="InterPro" id="IPR009038">
    <property type="entry name" value="GOLD_dom"/>
</dbReference>
<dbReference type="InterPro" id="IPR036598">
    <property type="entry name" value="GOLD_dom_sf"/>
</dbReference>
<evidence type="ECO:0000256" key="4">
    <source>
        <dbReference type="ARBA" id="ARBA00023121"/>
    </source>
</evidence>
<dbReference type="InterPro" id="IPR041680">
    <property type="entry name" value="PH_8"/>
</dbReference>
<dbReference type="Proteomes" id="UP001139887">
    <property type="component" value="Unassembled WGS sequence"/>
</dbReference>
<dbReference type="PANTHER" id="PTHR10972">
    <property type="entry name" value="OXYSTEROL-BINDING PROTEIN-RELATED"/>
    <property type="match status" value="1"/>
</dbReference>
<dbReference type="Gene3D" id="2.30.29.30">
    <property type="entry name" value="Pleckstrin-homology domain (PH domain)/Phosphotyrosine-binding domain (PTB)"/>
    <property type="match status" value="1"/>
</dbReference>
<feature type="region of interest" description="Disordered" evidence="5">
    <location>
        <begin position="396"/>
        <end position="428"/>
    </location>
</feature>
<dbReference type="GO" id="GO:0097038">
    <property type="term" value="C:perinuclear endoplasmic reticulum"/>
    <property type="evidence" value="ECO:0007669"/>
    <property type="project" value="TreeGrafter"/>
</dbReference>
<dbReference type="PROSITE" id="PS50866">
    <property type="entry name" value="GOLD"/>
    <property type="match status" value="1"/>
</dbReference>